<keyword evidence="1" id="KW-0418">Kinase</keyword>
<organism evidence="1 2">
    <name type="scientific">Hominisplanchenecus murintestinalis</name>
    <dbReference type="NCBI Taxonomy" id="2941517"/>
    <lineage>
        <taxon>Bacteria</taxon>
        <taxon>Bacillati</taxon>
        <taxon>Bacillota</taxon>
        <taxon>Clostridia</taxon>
        <taxon>Lachnospirales</taxon>
        <taxon>Lachnospiraceae</taxon>
        <taxon>Hominisplanchenecus</taxon>
    </lineage>
</organism>
<accession>A0AC61R2R3</accession>
<gene>
    <name evidence="1" type="ORF">E5357_02970</name>
</gene>
<sequence length="787" mass="88726">MASELCMNCFTVKGQYEVCPFCGYVDGTPPKQPHYLMPGTLLGNRFIVGTAIGAGGFGIIYKCFDTTLGVTVAVKEFYPAGLVNRAPGERRVGLLSGDKAEQYKERLERFLMEAQSVAQFGKAKDIVNVFDFFEENGTAYIIMEYIATDENQNRLMKDYLDKMGVLEPEAAMSIIMLIIEAVKKIHSKGIIHRDISPDNIFISSDNTIKIFDFGASQLNNSKEGMAAEEVVKAGYSPVEQYQHKNRQGFYTDVYAVGAILYQMLTGVKPIESTERDFRDELKSPLELGVKISANTDRAVMEALSVRPELRFQGIQQFQDALRNKRIAEYPKEKLRKKRRTRNWVISLSVVAALAVAVGIGLYSTILKPQNQIFDSTVKAGTEITVWVENEDQKKQIDDLVENGFKPGNSSAAKDENEKLRKIQEENEDVTVIVQVQEDMEKALNQAREDDSILLPNMFLTDNVSNLEDYQLVSLKDNVYDSLNMDEYLYLSQFGEKYGSWEEAPTGLDTLLLYACKIDYDKDNTLENSRFAEGSDTVELSELISADSEYEQDGRLDSGLAFFQKEALPNALLLKNEDVWKKVFRKGTLPEQEMLGDLSGIQGFRAKASEKKGKKGKDRTFQVNRKQKNKLYGSNIAAGVAFRSQMNEEKEREAGEKGANPLKDYQAYVITQDGKMLVNFSERYAITRDSDKDQRTACMRLLWVMLSESGQSKKTAPGATTYPILRSAFQEFPTYNGGYGSFIKLVENYSECMLVGRETRDAQKFADGLGKKASEEELWSYCEEYVAE</sequence>
<name>A0AC61R2R3_9FIRM</name>
<protein>
    <submittedName>
        <fullName evidence="1">Serine/threonine protein kinase</fullName>
    </submittedName>
</protein>
<dbReference type="EMBL" id="SRZB01000002">
    <property type="protein sequence ID" value="TGY00477.1"/>
    <property type="molecule type" value="Genomic_DNA"/>
</dbReference>
<comment type="caution">
    <text evidence="1">The sequence shown here is derived from an EMBL/GenBank/DDBJ whole genome shotgun (WGS) entry which is preliminary data.</text>
</comment>
<keyword evidence="1" id="KW-0723">Serine/threonine-protein kinase</keyword>
<keyword evidence="1" id="KW-0808">Transferase</keyword>
<keyword evidence="2" id="KW-1185">Reference proteome</keyword>
<dbReference type="Proteomes" id="UP000307720">
    <property type="component" value="Unassembled WGS sequence"/>
</dbReference>
<evidence type="ECO:0000313" key="1">
    <source>
        <dbReference type="EMBL" id="TGY00477.1"/>
    </source>
</evidence>
<reference evidence="1" key="1">
    <citation type="submission" date="2019-04" db="EMBL/GenBank/DDBJ databases">
        <title>Microbes associate with the intestines of laboratory mice.</title>
        <authorList>
            <person name="Navarre W."/>
            <person name="Wong E."/>
            <person name="Huang K."/>
            <person name="Tropini C."/>
            <person name="Ng K."/>
            <person name="Yu B."/>
        </authorList>
    </citation>
    <scope>NUCLEOTIDE SEQUENCE</scope>
    <source>
        <strain evidence="1">NM72_1-8</strain>
    </source>
</reference>
<evidence type="ECO:0000313" key="2">
    <source>
        <dbReference type="Proteomes" id="UP000307720"/>
    </source>
</evidence>
<proteinExistence type="predicted"/>